<proteinExistence type="predicted"/>
<dbReference type="Pfam" id="PF20150">
    <property type="entry name" value="2EXR"/>
    <property type="match status" value="1"/>
</dbReference>
<gene>
    <name evidence="2" type="ORF">BDZ83DRAFT_789344</name>
</gene>
<organism evidence="2 3">
    <name type="scientific">Glomerella acutata</name>
    <name type="common">Colletotrichum acutatum</name>
    <dbReference type="NCBI Taxonomy" id="27357"/>
    <lineage>
        <taxon>Eukaryota</taxon>
        <taxon>Fungi</taxon>
        <taxon>Dikarya</taxon>
        <taxon>Ascomycota</taxon>
        <taxon>Pezizomycotina</taxon>
        <taxon>Sordariomycetes</taxon>
        <taxon>Hypocreomycetidae</taxon>
        <taxon>Glomerellales</taxon>
        <taxon>Glomerellaceae</taxon>
        <taxon>Colletotrichum</taxon>
        <taxon>Colletotrichum acutatum species complex</taxon>
    </lineage>
</organism>
<name>A0AAD9CYW7_GLOAC</name>
<feature type="domain" description="2EXR" evidence="1">
    <location>
        <begin position="4"/>
        <end position="90"/>
    </location>
</feature>
<comment type="caution">
    <text evidence="2">The sequence shown here is derived from an EMBL/GenBank/DDBJ whole genome shotgun (WGS) entry which is preliminary data.</text>
</comment>
<reference evidence="2" key="1">
    <citation type="submission" date="2021-12" db="EMBL/GenBank/DDBJ databases">
        <title>Comparative genomics, transcriptomics and evolutionary studies reveal genomic signatures of adaptation to plant cell wall in hemibiotrophic fungi.</title>
        <authorList>
            <consortium name="DOE Joint Genome Institute"/>
            <person name="Baroncelli R."/>
            <person name="Diaz J.F."/>
            <person name="Benocci T."/>
            <person name="Peng M."/>
            <person name="Battaglia E."/>
            <person name="Haridas S."/>
            <person name="Andreopoulos W."/>
            <person name="Labutti K."/>
            <person name="Pangilinan J."/>
            <person name="Floch G.L."/>
            <person name="Makela M.R."/>
            <person name="Henrissat B."/>
            <person name="Grigoriev I.V."/>
            <person name="Crouch J.A."/>
            <person name="De Vries R.P."/>
            <person name="Sukno S.A."/>
            <person name="Thon M.R."/>
        </authorList>
    </citation>
    <scope>NUCLEOTIDE SEQUENCE</scope>
    <source>
        <strain evidence="2">CBS 112980</strain>
    </source>
</reference>
<protein>
    <recommendedName>
        <fullName evidence="1">2EXR domain-containing protein</fullName>
    </recommendedName>
</protein>
<dbReference type="EMBL" id="JAHMHS010000014">
    <property type="protein sequence ID" value="KAK1728993.1"/>
    <property type="molecule type" value="Genomic_DNA"/>
</dbReference>
<keyword evidence="3" id="KW-1185">Reference proteome</keyword>
<dbReference type="RefSeq" id="XP_060369048.1">
    <property type="nucleotide sequence ID" value="XM_060515695.1"/>
</dbReference>
<dbReference type="Proteomes" id="UP001244207">
    <property type="component" value="Unassembled WGS sequence"/>
</dbReference>
<evidence type="ECO:0000259" key="1">
    <source>
        <dbReference type="Pfam" id="PF20150"/>
    </source>
</evidence>
<accession>A0AAD9CYW7</accession>
<dbReference type="InterPro" id="IPR045518">
    <property type="entry name" value="2EXR"/>
</dbReference>
<evidence type="ECO:0000313" key="3">
    <source>
        <dbReference type="Proteomes" id="UP001244207"/>
    </source>
</evidence>
<evidence type="ECO:0000313" key="2">
    <source>
        <dbReference type="EMBL" id="KAK1728993.1"/>
    </source>
</evidence>
<dbReference type="GeneID" id="85399593"/>
<sequence length="254" mass="29006">MASFEEFSHLPIELRQTIWKFRLSDEDEPEVCVVTYLSRDIVYTAFSVLMHVCQDSRHFVQNSKASGIEFRFSEAKCAVPIRKFDPKLDAVYCHNWATLKLLRHEDSMPVGQMRHLTIPYCEKLLSSIATAMVNDVRFESLSSLSVVLFVKKDGDAVSYNIQRPRRRCKLRRLQYRAGWFGPIVKVFHKSAAGNTGLLGSCLATFDYSVWKKLVTNSAEYIARVAVAGGEVAEARSKHYERFPGFPVASHQFLE</sequence>
<dbReference type="AlphaFoldDB" id="A0AAD9CYW7"/>